<keyword evidence="4" id="KW-0547">Nucleotide-binding</keyword>
<dbReference type="PANTHER" id="PTHR43553">
    <property type="entry name" value="HEAVY METAL TRANSPORTER"/>
    <property type="match status" value="1"/>
</dbReference>
<evidence type="ECO:0000256" key="2">
    <source>
        <dbReference type="ARBA" id="ARBA00022448"/>
    </source>
</evidence>
<feature type="transmembrane region" description="Helical" evidence="8">
    <location>
        <begin position="12"/>
        <end position="33"/>
    </location>
</feature>
<dbReference type="SMART" id="SM00382">
    <property type="entry name" value="AAA"/>
    <property type="match status" value="1"/>
</dbReference>
<dbReference type="InterPro" id="IPR017871">
    <property type="entry name" value="ABC_transporter-like_CS"/>
</dbReference>
<keyword evidence="2" id="KW-0813">Transport</keyword>
<feature type="transmembrane region" description="Helical" evidence="8">
    <location>
        <begin position="151"/>
        <end position="167"/>
    </location>
</feature>
<dbReference type="RefSeq" id="WP_188091993.1">
    <property type="nucleotide sequence ID" value="NZ_JACVFC010000007.1"/>
</dbReference>
<dbReference type="PANTHER" id="PTHR43553:SF11">
    <property type="entry name" value="ABC TRANSPORTER ATP-BINDING_PERMEASE PROTEIN YOJI"/>
    <property type="match status" value="1"/>
</dbReference>
<feature type="domain" description="ABC transporter" evidence="9">
    <location>
        <begin position="334"/>
        <end position="558"/>
    </location>
</feature>
<protein>
    <submittedName>
        <fullName evidence="11">Cyclic peptide export ABC transporter</fullName>
    </submittedName>
</protein>
<keyword evidence="12" id="KW-1185">Reference proteome</keyword>
<keyword evidence="7 8" id="KW-0472">Membrane</keyword>
<dbReference type="Proteomes" id="UP000659124">
    <property type="component" value="Unassembled WGS sequence"/>
</dbReference>
<dbReference type="InterPro" id="IPR050095">
    <property type="entry name" value="ECF_ABC_transporter_ATP-bd"/>
</dbReference>
<evidence type="ECO:0000256" key="5">
    <source>
        <dbReference type="ARBA" id="ARBA00022840"/>
    </source>
</evidence>
<dbReference type="SUPFAM" id="SSF90123">
    <property type="entry name" value="ABC transporter transmembrane region"/>
    <property type="match status" value="1"/>
</dbReference>
<dbReference type="InterPro" id="IPR005898">
    <property type="entry name" value="Cyc_pep_transpt_SyrD/YojI"/>
</dbReference>
<accession>A0ABR7TWN3</accession>
<organism evidence="11 12">
    <name type="scientific">Chitinophaga qingshengii</name>
    <dbReference type="NCBI Taxonomy" id="1569794"/>
    <lineage>
        <taxon>Bacteria</taxon>
        <taxon>Pseudomonadati</taxon>
        <taxon>Bacteroidota</taxon>
        <taxon>Chitinophagia</taxon>
        <taxon>Chitinophagales</taxon>
        <taxon>Chitinophagaceae</taxon>
        <taxon>Chitinophaga</taxon>
    </lineage>
</organism>
<dbReference type="PROSITE" id="PS50929">
    <property type="entry name" value="ABC_TM1F"/>
    <property type="match status" value="1"/>
</dbReference>
<evidence type="ECO:0000313" key="11">
    <source>
        <dbReference type="EMBL" id="MBC9934897.1"/>
    </source>
</evidence>
<keyword evidence="5" id="KW-0067">ATP-binding</keyword>
<dbReference type="InterPro" id="IPR011527">
    <property type="entry name" value="ABC1_TM_dom"/>
</dbReference>
<reference evidence="11 12" key="1">
    <citation type="submission" date="2020-09" db="EMBL/GenBank/DDBJ databases">
        <title>Genome sequences of type strains of Chitinophaga qingshengii and Chitinophaga varians.</title>
        <authorList>
            <person name="Kittiwongwattana C."/>
        </authorList>
    </citation>
    <scope>NUCLEOTIDE SEQUENCE [LARGE SCALE GENOMIC DNA]</scope>
    <source>
        <strain evidence="11 12">JCM 30026</strain>
    </source>
</reference>
<dbReference type="PROSITE" id="PS00211">
    <property type="entry name" value="ABC_TRANSPORTER_1"/>
    <property type="match status" value="1"/>
</dbReference>
<keyword evidence="6 8" id="KW-1133">Transmembrane helix</keyword>
<evidence type="ECO:0000256" key="7">
    <source>
        <dbReference type="ARBA" id="ARBA00023136"/>
    </source>
</evidence>
<comment type="subcellular location">
    <subcellularLocation>
        <location evidence="1">Cell membrane</location>
        <topology evidence="1">Multi-pass membrane protein</topology>
    </subcellularLocation>
</comment>
<evidence type="ECO:0000256" key="3">
    <source>
        <dbReference type="ARBA" id="ARBA00022692"/>
    </source>
</evidence>
<evidence type="ECO:0000313" key="12">
    <source>
        <dbReference type="Proteomes" id="UP000659124"/>
    </source>
</evidence>
<dbReference type="InterPro" id="IPR003593">
    <property type="entry name" value="AAA+_ATPase"/>
</dbReference>
<comment type="caution">
    <text evidence="11">The sequence shown here is derived from an EMBL/GenBank/DDBJ whole genome shotgun (WGS) entry which is preliminary data.</text>
</comment>
<feature type="domain" description="ABC transmembrane type-1" evidence="10">
    <location>
        <begin position="18"/>
        <end position="292"/>
    </location>
</feature>
<keyword evidence="3 8" id="KW-0812">Transmembrane</keyword>
<sequence>MEFLKLLFKRSKVFYFSVALLSIINSLLNIGLLLMVNNTINGHRITWLHGYEWAAFLTLVLLSIISSCAFQVHMIRLTTEVNFDFELNILRKVKQAYYPDLLQLGNERIITAVNDVRALVNLPEVLTNAINAVITVVCCFAYLFYISWPGGTLILGLMLLLLLLYIVRNKHIEKDLNHVRTLQTHYYRFLGDLLMGFKEIRIDGARSRNIYDRFFLRNRSEARLLSRKANTRYMINEIIGHYSWYIVIGVTLFVMPLLVRTDVAFISSFLVTILYLMGPVAVLITLIPTYTNVRIALQRLSEFNNIIDSSLSADHTQQEHLVDTGLASAEFESISFRDIVYEYTDVKHNKTFTLGPVSLDIHRGEIVFIRGGNGSGKSTFVNILTGLYKPASGSIYLNGTLLPKEQTPVIHRLVAAVFASPYLFTENYNDFNITPQNELLQQLLLQLGLSDKARFEHNNINPNLSKGQQKRLAIIMALLEEKPILVLDEWAADQDPVYRKYFYDTLLPDLRGKGKTIVAITHDDQYFYNCNRLIRFDYGTIKEDTVINQVTSLQSQPL</sequence>
<evidence type="ECO:0000259" key="10">
    <source>
        <dbReference type="PROSITE" id="PS50929"/>
    </source>
</evidence>
<evidence type="ECO:0000256" key="4">
    <source>
        <dbReference type="ARBA" id="ARBA00022741"/>
    </source>
</evidence>
<feature type="transmembrane region" description="Helical" evidence="8">
    <location>
        <begin position="125"/>
        <end position="145"/>
    </location>
</feature>
<dbReference type="SUPFAM" id="SSF52540">
    <property type="entry name" value="P-loop containing nucleoside triphosphate hydrolases"/>
    <property type="match status" value="1"/>
</dbReference>
<feature type="transmembrane region" description="Helical" evidence="8">
    <location>
        <begin position="242"/>
        <end position="259"/>
    </location>
</feature>
<dbReference type="InterPro" id="IPR036640">
    <property type="entry name" value="ABC1_TM_sf"/>
</dbReference>
<dbReference type="InterPro" id="IPR027417">
    <property type="entry name" value="P-loop_NTPase"/>
</dbReference>
<name>A0ABR7TWN3_9BACT</name>
<feature type="transmembrane region" description="Helical" evidence="8">
    <location>
        <begin position="53"/>
        <end position="72"/>
    </location>
</feature>
<dbReference type="EMBL" id="JACVFC010000007">
    <property type="protein sequence ID" value="MBC9934897.1"/>
    <property type="molecule type" value="Genomic_DNA"/>
</dbReference>
<dbReference type="Pfam" id="PF00005">
    <property type="entry name" value="ABC_tran"/>
    <property type="match status" value="1"/>
</dbReference>
<gene>
    <name evidence="11" type="ORF">ICL07_31255</name>
</gene>
<dbReference type="InterPro" id="IPR003439">
    <property type="entry name" value="ABC_transporter-like_ATP-bd"/>
</dbReference>
<dbReference type="PROSITE" id="PS50893">
    <property type="entry name" value="ABC_TRANSPORTER_2"/>
    <property type="match status" value="1"/>
</dbReference>
<proteinExistence type="predicted"/>
<evidence type="ECO:0000256" key="1">
    <source>
        <dbReference type="ARBA" id="ARBA00004651"/>
    </source>
</evidence>
<evidence type="ECO:0000259" key="9">
    <source>
        <dbReference type="PROSITE" id="PS50893"/>
    </source>
</evidence>
<dbReference type="Gene3D" id="1.20.1560.10">
    <property type="entry name" value="ABC transporter type 1, transmembrane domain"/>
    <property type="match status" value="1"/>
</dbReference>
<dbReference type="Gene3D" id="3.40.50.300">
    <property type="entry name" value="P-loop containing nucleotide triphosphate hydrolases"/>
    <property type="match status" value="1"/>
</dbReference>
<evidence type="ECO:0000256" key="8">
    <source>
        <dbReference type="SAM" id="Phobius"/>
    </source>
</evidence>
<evidence type="ECO:0000256" key="6">
    <source>
        <dbReference type="ARBA" id="ARBA00022989"/>
    </source>
</evidence>
<feature type="transmembrane region" description="Helical" evidence="8">
    <location>
        <begin position="265"/>
        <end position="290"/>
    </location>
</feature>
<dbReference type="NCBIfam" id="TIGR01194">
    <property type="entry name" value="cyc_pep_trnsptr"/>
    <property type="match status" value="1"/>
</dbReference>